<feature type="region of interest" description="Disordered" evidence="1">
    <location>
        <begin position="1"/>
        <end position="28"/>
    </location>
</feature>
<reference evidence="3" key="1">
    <citation type="journal article" date="2019" name="Curr. Biol.">
        <title>Genome Sequence of Striga asiatica Provides Insight into the Evolution of Plant Parasitism.</title>
        <authorList>
            <person name="Yoshida S."/>
            <person name="Kim S."/>
            <person name="Wafula E.K."/>
            <person name="Tanskanen J."/>
            <person name="Kim Y.M."/>
            <person name="Honaas L."/>
            <person name="Yang Z."/>
            <person name="Spallek T."/>
            <person name="Conn C.E."/>
            <person name="Ichihashi Y."/>
            <person name="Cheong K."/>
            <person name="Cui S."/>
            <person name="Der J.P."/>
            <person name="Gundlach H."/>
            <person name="Jiao Y."/>
            <person name="Hori C."/>
            <person name="Ishida J.K."/>
            <person name="Kasahara H."/>
            <person name="Kiba T."/>
            <person name="Kim M.S."/>
            <person name="Koo N."/>
            <person name="Laohavisit A."/>
            <person name="Lee Y.H."/>
            <person name="Lumba S."/>
            <person name="McCourt P."/>
            <person name="Mortimer J.C."/>
            <person name="Mutuku J.M."/>
            <person name="Nomura T."/>
            <person name="Sasaki-Sekimoto Y."/>
            <person name="Seto Y."/>
            <person name="Wang Y."/>
            <person name="Wakatake T."/>
            <person name="Sakakibara H."/>
            <person name="Demura T."/>
            <person name="Yamaguchi S."/>
            <person name="Yoneyama K."/>
            <person name="Manabe R.I."/>
            <person name="Nelson D.C."/>
            <person name="Schulman A.H."/>
            <person name="Timko M.P."/>
            <person name="dePamphilis C.W."/>
            <person name="Choi D."/>
            <person name="Shirasu K."/>
        </authorList>
    </citation>
    <scope>NUCLEOTIDE SEQUENCE [LARGE SCALE GENOMIC DNA]</scope>
    <source>
        <strain evidence="3">cv. UVA1</strain>
    </source>
</reference>
<dbReference type="Proteomes" id="UP000325081">
    <property type="component" value="Unassembled WGS sequence"/>
</dbReference>
<feature type="compositionally biased region" description="Basic and acidic residues" evidence="1">
    <location>
        <begin position="1"/>
        <end position="23"/>
    </location>
</feature>
<organism evidence="2 3">
    <name type="scientific">Striga asiatica</name>
    <name type="common">Asiatic witchweed</name>
    <name type="synonym">Buchnera asiatica</name>
    <dbReference type="NCBI Taxonomy" id="4170"/>
    <lineage>
        <taxon>Eukaryota</taxon>
        <taxon>Viridiplantae</taxon>
        <taxon>Streptophyta</taxon>
        <taxon>Embryophyta</taxon>
        <taxon>Tracheophyta</taxon>
        <taxon>Spermatophyta</taxon>
        <taxon>Magnoliopsida</taxon>
        <taxon>eudicotyledons</taxon>
        <taxon>Gunneridae</taxon>
        <taxon>Pentapetalae</taxon>
        <taxon>asterids</taxon>
        <taxon>lamiids</taxon>
        <taxon>Lamiales</taxon>
        <taxon>Orobanchaceae</taxon>
        <taxon>Buchnereae</taxon>
        <taxon>Striga</taxon>
    </lineage>
</organism>
<gene>
    <name evidence="2" type="ORF">STAS_14733</name>
</gene>
<keyword evidence="3" id="KW-1185">Reference proteome</keyword>
<sequence length="210" mass="23548">MSDARHQPAKEGFDRRREIEATRTSKTQALVRPRSSSLCISAREMKVASIRLNGEALKAWFVNSSEGGRPRRDPAQGLHPIPKLQKGFLLIAESARKTRQTGPGRRQTGHLWIPLFYSVLLNKKTIFGSLIDDPWKSPSSGVFRWDRVFPGVVKVLGMKLPFGGRQARKWIGKERGWGRKLASKSRGKGVQRNGSGRFPHRVGEDGQIKA</sequence>
<evidence type="ECO:0000256" key="1">
    <source>
        <dbReference type="SAM" id="MobiDB-lite"/>
    </source>
</evidence>
<name>A0A5A7PZF2_STRAF</name>
<dbReference type="AlphaFoldDB" id="A0A5A7PZF2"/>
<feature type="region of interest" description="Disordered" evidence="1">
    <location>
        <begin position="177"/>
        <end position="210"/>
    </location>
</feature>
<comment type="caution">
    <text evidence="2">The sequence shown here is derived from an EMBL/GenBank/DDBJ whole genome shotgun (WGS) entry which is preliminary data.</text>
</comment>
<evidence type="ECO:0000313" key="3">
    <source>
        <dbReference type="Proteomes" id="UP000325081"/>
    </source>
</evidence>
<feature type="compositionally biased region" description="Basic and acidic residues" evidence="1">
    <location>
        <begin position="201"/>
        <end position="210"/>
    </location>
</feature>
<dbReference type="EMBL" id="BKCP01005461">
    <property type="protein sequence ID" value="GER38255.1"/>
    <property type="molecule type" value="Genomic_DNA"/>
</dbReference>
<evidence type="ECO:0000313" key="2">
    <source>
        <dbReference type="EMBL" id="GER38255.1"/>
    </source>
</evidence>
<accession>A0A5A7PZF2</accession>
<proteinExistence type="predicted"/>
<protein>
    <submittedName>
        <fullName evidence="2">Glucose-6-phosphate isomerase</fullName>
    </submittedName>
</protein>
<keyword evidence="2" id="KW-0413">Isomerase</keyword>
<dbReference type="GO" id="GO:0016853">
    <property type="term" value="F:isomerase activity"/>
    <property type="evidence" value="ECO:0007669"/>
    <property type="project" value="UniProtKB-KW"/>
</dbReference>